<proteinExistence type="predicted"/>
<dbReference type="AlphaFoldDB" id="A0A6B2M0Z1"/>
<evidence type="ECO:0000313" key="1">
    <source>
        <dbReference type="EMBL" id="NDV61455.1"/>
    </source>
</evidence>
<protein>
    <submittedName>
        <fullName evidence="1">Uncharacterized protein</fullName>
    </submittedName>
</protein>
<reference evidence="1 2" key="1">
    <citation type="submission" date="2020-02" db="EMBL/GenBank/DDBJ databases">
        <title>Albibacoteraceae fam. nov., the first described family within the subdivision 4 Verrucomicrobia.</title>
        <authorList>
            <person name="Xi F."/>
        </authorList>
    </citation>
    <scope>NUCLEOTIDE SEQUENCE [LARGE SCALE GENOMIC DNA]</scope>
    <source>
        <strain evidence="1 2">CK1056</strain>
    </source>
</reference>
<organism evidence="1 2">
    <name type="scientific">Oceanipulchritudo coccoides</name>
    <dbReference type="NCBI Taxonomy" id="2706888"/>
    <lineage>
        <taxon>Bacteria</taxon>
        <taxon>Pseudomonadati</taxon>
        <taxon>Verrucomicrobiota</taxon>
        <taxon>Opitutia</taxon>
        <taxon>Puniceicoccales</taxon>
        <taxon>Oceanipulchritudinaceae</taxon>
        <taxon>Oceanipulchritudo</taxon>
    </lineage>
</organism>
<name>A0A6B2M0Z1_9BACT</name>
<dbReference type="EMBL" id="JAAGNX010000001">
    <property type="protein sequence ID" value="NDV61455.1"/>
    <property type="molecule type" value="Genomic_DNA"/>
</dbReference>
<dbReference type="RefSeq" id="WP_163962410.1">
    <property type="nucleotide sequence ID" value="NZ_JAAGNX010000001.1"/>
</dbReference>
<evidence type="ECO:0000313" key="2">
    <source>
        <dbReference type="Proteomes" id="UP000478417"/>
    </source>
</evidence>
<comment type="caution">
    <text evidence="1">The sequence shown here is derived from an EMBL/GenBank/DDBJ whole genome shotgun (WGS) entry which is preliminary data.</text>
</comment>
<accession>A0A6B2M0Z1</accession>
<dbReference type="PROSITE" id="PS51257">
    <property type="entry name" value="PROKAR_LIPOPROTEIN"/>
    <property type="match status" value="1"/>
</dbReference>
<dbReference type="Proteomes" id="UP000478417">
    <property type="component" value="Unassembled WGS sequence"/>
</dbReference>
<gene>
    <name evidence="1" type="ORF">G0Q06_03225</name>
</gene>
<sequence>MKPPSTLQASLLAVVLLTAGCEYEVALSDPMGLPIDESVLGTWTKLNEHGEVGRNPDQISIYAFDEGEYLVVAHGRDPIYFRAYPILINDIPCVQMKVLADYDETRHSETEAEENGKLYMVVQYTIEEGKLVVSSFDPEIISPDITSTEKLMEAVHAHSDDPDLFGERDTYIR</sequence>
<keyword evidence="2" id="KW-1185">Reference proteome</keyword>